<dbReference type="RefSeq" id="WP_024752357.1">
    <property type="nucleotide sequence ID" value="NZ_CDNC01000008.1"/>
</dbReference>
<dbReference type="Proteomes" id="UP000042527">
    <property type="component" value="Unassembled WGS sequence"/>
</dbReference>
<evidence type="ECO:0000256" key="7">
    <source>
        <dbReference type="ARBA" id="ARBA00022833"/>
    </source>
</evidence>
<dbReference type="Pfam" id="PF17820">
    <property type="entry name" value="PDZ_6"/>
    <property type="match status" value="1"/>
</dbReference>
<evidence type="ECO:0000259" key="12">
    <source>
        <dbReference type="PROSITE" id="PS50106"/>
    </source>
</evidence>
<evidence type="ECO:0000256" key="4">
    <source>
        <dbReference type="ARBA" id="ARBA00022670"/>
    </source>
</evidence>
<feature type="transmembrane region" description="Helical" evidence="11">
    <location>
        <begin position="100"/>
        <end position="124"/>
    </location>
</feature>
<evidence type="ECO:0000256" key="5">
    <source>
        <dbReference type="ARBA" id="ARBA00022692"/>
    </source>
</evidence>
<dbReference type="SMART" id="SM00228">
    <property type="entry name" value="PDZ"/>
    <property type="match status" value="2"/>
</dbReference>
<dbReference type="CDD" id="cd23081">
    <property type="entry name" value="cpPDZ_EcRseP-like"/>
    <property type="match status" value="1"/>
</dbReference>
<dbReference type="PANTHER" id="PTHR42837">
    <property type="entry name" value="REGULATOR OF SIGMA-E PROTEASE RSEP"/>
    <property type="match status" value="1"/>
</dbReference>
<dbReference type="Pfam" id="PF02163">
    <property type="entry name" value="Peptidase_M50"/>
    <property type="match status" value="1"/>
</dbReference>
<name>A0A0B7GS08_TREPH</name>
<comment type="similarity">
    <text evidence="3">Belongs to the peptidase M50B family.</text>
</comment>
<reference evidence="14" key="1">
    <citation type="submission" date="2015-01" db="EMBL/GenBank/DDBJ databases">
        <authorList>
            <person name="Manzoor Shahid"/>
            <person name="Zubair Saima"/>
        </authorList>
    </citation>
    <scope>NUCLEOTIDE SEQUENCE [LARGE SCALE GENOMIC DNA]</scope>
    <source>
        <strain evidence="14">V1</strain>
    </source>
</reference>
<evidence type="ECO:0000313" key="13">
    <source>
        <dbReference type="EMBL" id="CEM61238.1"/>
    </source>
</evidence>
<dbReference type="PROSITE" id="PS50106">
    <property type="entry name" value="PDZ"/>
    <property type="match status" value="1"/>
</dbReference>
<dbReference type="GO" id="GO:0004222">
    <property type="term" value="F:metalloendopeptidase activity"/>
    <property type="evidence" value="ECO:0007669"/>
    <property type="project" value="InterPro"/>
</dbReference>
<keyword evidence="7" id="KW-0862">Zinc</keyword>
<keyword evidence="8 11" id="KW-1133">Transmembrane helix</keyword>
<comment type="subcellular location">
    <subcellularLocation>
        <location evidence="2">Membrane</location>
        <topology evidence="2">Multi-pass membrane protein</topology>
    </subcellularLocation>
</comment>
<evidence type="ECO:0000256" key="8">
    <source>
        <dbReference type="ARBA" id="ARBA00022989"/>
    </source>
</evidence>
<sequence>MIKILIGLVVLSVVVFFHELGHFIAARLCGVVVETFSIGMGPVLFRKKKGITEYRISAIPLGGYCGMKGEKAFQQALDQKLSTIPAEEGSLYSVGPLKRIIIAFAGPFANLLMAVLALAIVSSIGTNYQTFSNKIAPVYLYRQTNTSPAKTAELKDGDEIIQIGDKKTDTFTDIQKEIMINPQKQLDFTIRRDGEIIHKKITPELNTKTGAGQLGIFYYVPLKIAKIREDGAADRAGLQAGDRIVALNGQEVAHLIQLSYLLQDVKNKTAVFTIVRDNKKEEKTLSIIRTENGSIDLGIFWESQTVTVPGKSFPSSIIDGAKSTGEMFFLTLQSLSLLFKGVELREAVSGPLRITHMIGDIAEYGFKESFLTGLSSLSEFIAIICVSLFLMNLLPIPVLDGGLIFFAIIELIARRQIHPRILYYVQFIGFAFIATVFIFALWSDMSFFLKK</sequence>
<evidence type="ECO:0000256" key="6">
    <source>
        <dbReference type="ARBA" id="ARBA00022801"/>
    </source>
</evidence>
<evidence type="ECO:0000256" key="9">
    <source>
        <dbReference type="ARBA" id="ARBA00023049"/>
    </source>
</evidence>
<dbReference type="GO" id="GO:0006508">
    <property type="term" value="P:proteolysis"/>
    <property type="evidence" value="ECO:0007669"/>
    <property type="project" value="UniProtKB-KW"/>
</dbReference>
<comment type="cofactor">
    <cofactor evidence="1">
        <name>Zn(2+)</name>
        <dbReference type="ChEBI" id="CHEBI:29105"/>
    </cofactor>
</comment>
<gene>
    <name evidence="13" type="ORF">TPHV1_160039</name>
</gene>
<dbReference type="InterPro" id="IPR008915">
    <property type="entry name" value="Peptidase_M50"/>
</dbReference>
<feature type="transmembrane region" description="Helical" evidence="11">
    <location>
        <begin position="25"/>
        <end position="45"/>
    </location>
</feature>
<dbReference type="PANTHER" id="PTHR42837:SF2">
    <property type="entry name" value="MEMBRANE METALLOPROTEASE ARASP2, CHLOROPLASTIC-RELATED"/>
    <property type="match status" value="1"/>
</dbReference>
<dbReference type="CDD" id="cd06163">
    <property type="entry name" value="S2P-M50_PDZ_RseP-like"/>
    <property type="match status" value="1"/>
</dbReference>
<dbReference type="InterPro" id="IPR001478">
    <property type="entry name" value="PDZ"/>
</dbReference>
<dbReference type="InterPro" id="IPR004387">
    <property type="entry name" value="Pept_M50_Zn"/>
</dbReference>
<keyword evidence="5 11" id="KW-0812">Transmembrane</keyword>
<keyword evidence="6 13" id="KW-0378">Hydrolase</keyword>
<evidence type="ECO:0000256" key="3">
    <source>
        <dbReference type="ARBA" id="ARBA00007931"/>
    </source>
</evidence>
<dbReference type="InterPro" id="IPR041489">
    <property type="entry name" value="PDZ_6"/>
</dbReference>
<dbReference type="GO" id="GO:0016020">
    <property type="term" value="C:membrane"/>
    <property type="evidence" value="ECO:0007669"/>
    <property type="project" value="UniProtKB-SubCell"/>
</dbReference>
<feature type="transmembrane region" description="Helical" evidence="11">
    <location>
        <begin position="421"/>
        <end position="442"/>
    </location>
</feature>
<accession>A0A0B7GS08</accession>
<protein>
    <submittedName>
        <fullName evidence="13">Putative zinc metalloprotease TP_0600</fullName>
        <ecNumber evidence="13">3.4.24.-</ecNumber>
    </submittedName>
</protein>
<keyword evidence="14" id="KW-1185">Reference proteome</keyword>
<keyword evidence="4 13" id="KW-0645">Protease</keyword>
<evidence type="ECO:0000313" key="14">
    <source>
        <dbReference type="Proteomes" id="UP000042527"/>
    </source>
</evidence>
<evidence type="ECO:0000256" key="11">
    <source>
        <dbReference type="SAM" id="Phobius"/>
    </source>
</evidence>
<evidence type="ECO:0000256" key="2">
    <source>
        <dbReference type="ARBA" id="ARBA00004141"/>
    </source>
</evidence>
<evidence type="ECO:0000256" key="10">
    <source>
        <dbReference type="ARBA" id="ARBA00023136"/>
    </source>
</evidence>
<evidence type="ECO:0000256" key="1">
    <source>
        <dbReference type="ARBA" id="ARBA00001947"/>
    </source>
</evidence>
<keyword evidence="10 11" id="KW-0472">Membrane</keyword>
<dbReference type="EC" id="3.4.24.-" evidence="13"/>
<organism evidence="13 14">
    <name type="scientific">Treponema phagedenis</name>
    <dbReference type="NCBI Taxonomy" id="162"/>
    <lineage>
        <taxon>Bacteria</taxon>
        <taxon>Pseudomonadati</taxon>
        <taxon>Spirochaetota</taxon>
        <taxon>Spirochaetia</taxon>
        <taxon>Spirochaetales</taxon>
        <taxon>Treponemataceae</taxon>
        <taxon>Treponema</taxon>
    </lineage>
</organism>
<dbReference type="GeneID" id="57752583"/>
<dbReference type="SUPFAM" id="SSF50156">
    <property type="entry name" value="PDZ domain-like"/>
    <property type="match status" value="2"/>
</dbReference>
<feature type="domain" description="PDZ" evidence="12">
    <location>
        <begin position="208"/>
        <end position="252"/>
    </location>
</feature>
<feature type="transmembrane region" description="Helical" evidence="11">
    <location>
        <begin position="380"/>
        <end position="409"/>
    </location>
</feature>
<dbReference type="EMBL" id="CDNC01000008">
    <property type="protein sequence ID" value="CEM61238.1"/>
    <property type="molecule type" value="Genomic_DNA"/>
</dbReference>
<dbReference type="AlphaFoldDB" id="A0A0B7GS08"/>
<dbReference type="OrthoDB" id="9782003at2"/>
<proteinExistence type="inferred from homology"/>
<keyword evidence="9 13" id="KW-0482">Metalloprotease</keyword>
<dbReference type="InterPro" id="IPR036034">
    <property type="entry name" value="PDZ_sf"/>
</dbReference>
<dbReference type="Gene3D" id="2.30.42.10">
    <property type="match status" value="2"/>
</dbReference>